<keyword evidence="3" id="KW-1185">Reference proteome</keyword>
<organism evidence="2 3">
    <name type="scientific">Forsythia ovata</name>
    <dbReference type="NCBI Taxonomy" id="205694"/>
    <lineage>
        <taxon>Eukaryota</taxon>
        <taxon>Viridiplantae</taxon>
        <taxon>Streptophyta</taxon>
        <taxon>Embryophyta</taxon>
        <taxon>Tracheophyta</taxon>
        <taxon>Spermatophyta</taxon>
        <taxon>Magnoliopsida</taxon>
        <taxon>eudicotyledons</taxon>
        <taxon>Gunneridae</taxon>
        <taxon>Pentapetalae</taxon>
        <taxon>asterids</taxon>
        <taxon>lamiids</taxon>
        <taxon>Lamiales</taxon>
        <taxon>Oleaceae</taxon>
        <taxon>Forsythieae</taxon>
        <taxon>Forsythia</taxon>
    </lineage>
</organism>
<dbReference type="Proteomes" id="UP001604277">
    <property type="component" value="Unassembled WGS sequence"/>
</dbReference>
<evidence type="ECO:0000256" key="1">
    <source>
        <dbReference type="SAM" id="MobiDB-lite"/>
    </source>
</evidence>
<evidence type="ECO:0000313" key="2">
    <source>
        <dbReference type="EMBL" id="KAL2548317.1"/>
    </source>
</evidence>
<name>A0ABD1WFF2_9LAMI</name>
<dbReference type="PANTHER" id="PTHR47820">
    <property type="entry name" value="BNAC05G24000D PROTEIN"/>
    <property type="match status" value="1"/>
</dbReference>
<evidence type="ECO:0000313" key="3">
    <source>
        <dbReference type="Proteomes" id="UP001604277"/>
    </source>
</evidence>
<reference evidence="3" key="1">
    <citation type="submission" date="2024-07" db="EMBL/GenBank/DDBJ databases">
        <title>Two chromosome-level genome assemblies of Korean endemic species Abeliophyllum distichum and Forsythia ovata (Oleaceae).</title>
        <authorList>
            <person name="Jang H."/>
        </authorList>
    </citation>
    <scope>NUCLEOTIDE SEQUENCE [LARGE SCALE GENOMIC DNA]</scope>
</reference>
<protein>
    <submittedName>
        <fullName evidence="2">Uncharacterized protein</fullName>
    </submittedName>
</protein>
<gene>
    <name evidence="2" type="ORF">Fot_09847</name>
</gene>
<dbReference type="AlphaFoldDB" id="A0ABD1WFF2"/>
<feature type="compositionally biased region" description="Basic and acidic residues" evidence="1">
    <location>
        <begin position="20"/>
        <end position="30"/>
    </location>
</feature>
<accession>A0ABD1WFF2</accession>
<comment type="caution">
    <text evidence="2">The sequence shown here is derived from an EMBL/GenBank/DDBJ whole genome shotgun (WGS) entry which is preliminary data.</text>
</comment>
<dbReference type="EMBL" id="JBFOLJ010000003">
    <property type="protein sequence ID" value="KAL2548317.1"/>
    <property type="molecule type" value="Genomic_DNA"/>
</dbReference>
<sequence>MQIKFQRSIKQEAAAALSHSDQKETNDSKNKGLSKGGCSISSEMHVDSLLYKYLKGVKFPQNYYHSDLYRTMSPFEHGEFKFWTTDESLLEHVLQAALARE</sequence>
<proteinExistence type="predicted"/>
<dbReference type="PANTHER" id="PTHR47820:SF3">
    <property type="entry name" value="OS07G0499800 PROTEIN"/>
    <property type="match status" value="1"/>
</dbReference>
<feature type="region of interest" description="Disordered" evidence="1">
    <location>
        <begin position="14"/>
        <end position="40"/>
    </location>
</feature>